<reference evidence="2 3" key="1">
    <citation type="submission" date="2023-11" db="EMBL/GenBank/DDBJ databases">
        <title>Paucibacter sp. nov., isolated from fresh soil in Korea.</title>
        <authorList>
            <person name="Le N.T.T."/>
        </authorList>
    </citation>
    <scope>NUCLEOTIDE SEQUENCE [LARGE SCALE GENOMIC DNA]</scope>
    <source>
        <strain evidence="2 3">R3-3</strain>
    </source>
</reference>
<dbReference type="RefSeq" id="WP_320425734.1">
    <property type="nucleotide sequence ID" value="NZ_JAXCLA010000008.1"/>
</dbReference>
<gene>
    <name evidence="2" type="ORF">SNE35_24975</name>
</gene>
<keyword evidence="1" id="KW-0812">Transmembrane</keyword>
<organism evidence="2 3">
    <name type="scientific">Roseateles agri</name>
    <dbReference type="NCBI Taxonomy" id="3098619"/>
    <lineage>
        <taxon>Bacteria</taxon>
        <taxon>Pseudomonadati</taxon>
        <taxon>Pseudomonadota</taxon>
        <taxon>Betaproteobacteria</taxon>
        <taxon>Burkholderiales</taxon>
        <taxon>Sphaerotilaceae</taxon>
        <taxon>Roseateles</taxon>
    </lineage>
</organism>
<evidence type="ECO:0000256" key="1">
    <source>
        <dbReference type="SAM" id="Phobius"/>
    </source>
</evidence>
<name>A0ABU5DPZ3_9BURK</name>
<comment type="caution">
    <text evidence="2">The sequence shown here is derived from an EMBL/GenBank/DDBJ whole genome shotgun (WGS) entry which is preliminary data.</text>
</comment>
<dbReference type="EMBL" id="JAXCLA010000008">
    <property type="protein sequence ID" value="MDY0747781.1"/>
    <property type="molecule type" value="Genomic_DNA"/>
</dbReference>
<keyword evidence="1" id="KW-0472">Membrane</keyword>
<evidence type="ECO:0000313" key="2">
    <source>
        <dbReference type="EMBL" id="MDY0747781.1"/>
    </source>
</evidence>
<protein>
    <submittedName>
        <fullName evidence="2">Uncharacterized protein</fullName>
    </submittedName>
</protein>
<evidence type="ECO:0000313" key="3">
    <source>
        <dbReference type="Proteomes" id="UP001285263"/>
    </source>
</evidence>
<accession>A0ABU5DPZ3</accession>
<keyword evidence="1" id="KW-1133">Transmembrane helix</keyword>
<feature type="transmembrane region" description="Helical" evidence="1">
    <location>
        <begin position="6"/>
        <end position="24"/>
    </location>
</feature>
<proteinExistence type="predicted"/>
<dbReference type="Proteomes" id="UP001285263">
    <property type="component" value="Unassembled WGS sequence"/>
</dbReference>
<keyword evidence="3" id="KW-1185">Reference proteome</keyword>
<sequence>MMASQGTYLGTLIISILAAAFVAIPGQHDENVRGGHRVDSQCSKIVSC</sequence>